<sequence>MIAKDSIHIFLQEIVTGEKASLFEYVELTEVSRFFVEKEKQLTELYYYPFYKEVNNKKYLLIYDDYKRQLKSLTFDSETFKSPIPEYQEKSLKKYIEQYNQSLTGEIKVYVADDNKVKYDLDVNLGSENWNSPYLNMSNEFTYGIGLRITLPRRFQNRYFRLNVFMTPGLTIRYDNTYSEKITLKTFEAAMGSYIGSGVIRPYLGFNYSGVYRNYRSTFLGMHGGISYKRRLNLEVGHLANFYSVFGESEFFNKPRISLHYMISIDNLFKK</sequence>
<comment type="caution">
    <text evidence="1">The sequence shown here is derived from an EMBL/GenBank/DDBJ whole genome shotgun (WGS) entry which is preliminary data.</text>
</comment>
<gene>
    <name evidence="1" type="ORF">FEM33_02340</name>
</gene>
<dbReference type="RefSeq" id="WP_139010513.1">
    <property type="nucleotide sequence ID" value="NZ_VBSN01000016.1"/>
</dbReference>
<organism evidence="1 2">
    <name type="scientific">Dyadobacter flavalbus</name>
    <dbReference type="NCBI Taxonomy" id="2579942"/>
    <lineage>
        <taxon>Bacteria</taxon>
        <taxon>Pseudomonadati</taxon>
        <taxon>Bacteroidota</taxon>
        <taxon>Cytophagia</taxon>
        <taxon>Cytophagales</taxon>
        <taxon>Spirosomataceae</taxon>
        <taxon>Dyadobacter</taxon>
    </lineage>
</organism>
<keyword evidence="2" id="KW-1185">Reference proteome</keyword>
<accession>A0A5M8R225</accession>
<protein>
    <submittedName>
        <fullName evidence="1">Uncharacterized protein</fullName>
    </submittedName>
</protein>
<evidence type="ECO:0000313" key="1">
    <source>
        <dbReference type="EMBL" id="KAA6441370.1"/>
    </source>
</evidence>
<dbReference type="Proteomes" id="UP000323994">
    <property type="component" value="Unassembled WGS sequence"/>
</dbReference>
<dbReference type="OrthoDB" id="941499at2"/>
<dbReference type="EMBL" id="VBSN01000016">
    <property type="protein sequence ID" value="KAA6441370.1"/>
    <property type="molecule type" value="Genomic_DNA"/>
</dbReference>
<dbReference type="AlphaFoldDB" id="A0A5M8R225"/>
<evidence type="ECO:0000313" key="2">
    <source>
        <dbReference type="Proteomes" id="UP000323994"/>
    </source>
</evidence>
<reference evidence="1 2" key="1">
    <citation type="submission" date="2019-05" db="EMBL/GenBank/DDBJ databases">
        <authorList>
            <person name="Qu J.-H."/>
        </authorList>
    </citation>
    <scope>NUCLEOTIDE SEQUENCE [LARGE SCALE GENOMIC DNA]</scope>
    <source>
        <strain evidence="1 2">NS28</strain>
    </source>
</reference>
<name>A0A5M8R225_9BACT</name>
<proteinExistence type="predicted"/>